<evidence type="ECO:0000313" key="7">
    <source>
        <dbReference type="EMBL" id="GBL45292.1"/>
    </source>
</evidence>
<evidence type="ECO:0000259" key="5">
    <source>
        <dbReference type="Pfam" id="PF00389"/>
    </source>
</evidence>
<feature type="domain" description="D-isomer specific 2-hydroxyacid dehydrogenase NAD-binding" evidence="6">
    <location>
        <begin position="111"/>
        <end position="290"/>
    </location>
</feature>
<dbReference type="SUPFAM" id="SSF51735">
    <property type="entry name" value="NAD(P)-binding Rossmann-fold domains"/>
    <property type="match status" value="1"/>
</dbReference>
<accession>A0A401JCA3</accession>
<evidence type="ECO:0000256" key="1">
    <source>
        <dbReference type="ARBA" id="ARBA00005854"/>
    </source>
</evidence>
<keyword evidence="2 4" id="KW-0560">Oxidoreductase</keyword>
<dbReference type="InterPro" id="IPR006140">
    <property type="entry name" value="D-isomer_DH_NAD-bd"/>
</dbReference>
<dbReference type="PROSITE" id="PS00670">
    <property type="entry name" value="D_2_HYDROXYACID_DH_2"/>
    <property type="match status" value="1"/>
</dbReference>
<dbReference type="SUPFAM" id="SSF52283">
    <property type="entry name" value="Formate/glycerate dehydrogenase catalytic domain-like"/>
    <property type="match status" value="1"/>
</dbReference>
<sequence length="321" mass="35275">MTRVAAMEKIVFLDSDSIIADIRRPAFPHQWVDYPATAPDQVVPRLADASIAITNKVMLRREILEQLPGLKMVAVAATGTDNVDIACCRERNIVASNIRNYSVHTVPEHVFMLMLALRRNMLAFRADLRDGAWQRADQFCLFTHPVRDLHGSTLGLIGHGAIGQAVQRLALAFGMKVLIVEHKGATTIRPGYTDFDSALQESDVLSLHLPLNPKTRHLIGAREFGLMKSSALLINTARGGLVDESALLDALRAGQIGGAGFDVLDTEPPRQGNPLLDLDLPNFILTPHIAWSSREAMQTLADQLIDNIEAFFHGTPQNRVA</sequence>
<dbReference type="PANTHER" id="PTHR43761">
    <property type="entry name" value="D-ISOMER SPECIFIC 2-HYDROXYACID DEHYDROGENASE FAMILY PROTEIN (AFU_ORTHOLOGUE AFUA_1G13630)"/>
    <property type="match status" value="1"/>
</dbReference>
<organism evidence="7 8">
    <name type="scientific">Sulfuriferula multivorans</name>
    <dbReference type="NCBI Taxonomy" id="1559896"/>
    <lineage>
        <taxon>Bacteria</taxon>
        <taxon>Pseudomonadati</taxon>
        <taxon>Pseudomonadota</taxon>
        <taxon>Betaproteobacteria</taxon>
        <taxon>Nitrosomonadales</taxon>
        <taxon>Sulfuricellaceae</taxon>
        <taxon>Sulfuriferula</taxon>
    </lineage>
</organism>
<dbReference type="GO" id="GO:0051287">
    <property type="term" value="F:NAD binding"/>
    <property type="evidence" value="ECO:0007669"/>
    <property type="project" value="InterPro"/>
</dbReference>
<name>A0A401JCA3_9PROT</name>
<comment type="caution">
    <text evidence="7">The sequence shown here is derived from an EMBL/GenBank/DDBJ whole genome shotgun (WGS) entry which is preliminary data.</text>
</comment>
<evidence type="ECO:0000259" key="6">
    <source>
        <dbReference type="Pfam" id="PF02826"/>
    </source>
</evidence>
<comment type="similarity">
    <text evidence="1 4">Belongs to the D-isomer specific 2-hydroxyacid dehydrogenase family.</text>
</comment>
<dbReference type="InterPro" id="IPR029753">
    <property type="entry name" value="D-isomer_DH_CS"/>
</dbReference>
<feature type="domain" description="D-isomer specific 2-hydroxyacid dehydrogenase catalytic" evidence="5">
    <location>
        <begin position="37"/>
        <end position="320"/>
    </location>
</feature>
<dbReference type="Proteomes" id="UP000286806">
    <property type="component" value="Unassembled WGS sequence"/>
</dbReference>
<keyword evidence="3" id="KW-0520">NAD</keyword>
<evidence type="ECO:0000256" key="3">
    <source>
        <dbReference type="ARBA" id="ARBA00023027"/>
    </source>
</evidence>
<dbReference type="Pfam" id="PF02826">
    <property type="entry name" value="2-Hacid_dh_C"/>
    <property type="match status" value="1"/>
</dbReference>
<evidence type="ECO:0000313" key="8">
    <source>
        <dbReference type="Proteomes" id="UP000286806"/>
    </source>
</evidence>
<dbReference type="InterPro" id="IPR006139">
    <property type="entry name" value="D-isomer_2_OHA_DH_cat_dom"/>
</dbReference>
<dbReference type="AlphaFoldDB" id="A0A401JCA3"/>
<evidence type="ECO:0000256" key="2">
    <source>
        <dbReference type="ARBA" id="ARBA00023002"/>
    </source>
</evidence>
<gene>
    <name evidence="7" type="ORF">SFMTTN_1099</name>
</gene>
<dbReference type="PANTHER" id="PTHR43761:SF1">
    <property type="entry name" value="D-ISOMER SPECIFIC 2-HYDROXYACID DEHYDROGENASE CATALYTIC DOMAIN-CONTAINING PROTEIN-RELATED"/>
    <property type="match status" value="1"/>
</dbReference>
<dbReference type="EMBL" id="BGOW01000008">
    <property type="protein sequence ID" value="GBL45292.1"/>
    <property type="molecule type" value="Genomic_DNA"/>
</dbReference>
<dbReference type="CDD" id="cd12162">
    <property type="entry name" value="2-Hacid_dh_4"/>
    <property type="match status" value="1"/>
</dbReference>
<keyword evidence="8" id="KW-1185">Reference proteome</keyword>
<dbReference type="Pfam" id="PF00389">
    <property type="entry name" value="2-Hacid_dh"/>
    <property type="match status" value="1"/>
</dbReference>
<protein>
    <submittedName>
        <fullName evidence="7">D-3-phosphoglycerate dehydrogenase</fullName>
    </submittedName>
</protein>
<dbReference type="InterPro" id="IPR036291">
    <property type="entry name" value="NAD(P)-bd_dom_sf"/>
</dbReference>
<proteinExistence type="inferred from homology"/>
<evidence type="ECO:0000256" key="4">
    <source>
        <dbReference type="RuleBase" id="RU003719"/>
    </source>
</evidence>
<dbReference type="Gene3D" id="3.40.50.720">
    <property type="entry name" value="NAD(P)-binding Rossmann-like Domain"/>
    <property type="match status" value="2"/>
</dbReference>
<dbReference type="InterPro" id="IPR050418">
    <property type="entry name" value="D-iso_2-hydroxyacid_DH_PdxB"/>
</dbReference>
<dbReference type="PROSITE" id="PS00671">
    <property type="entry name" value="D_2_HYDROXYACID_DH_3"/>
    <property type="match status" value="1"/>
</dbReference>
<dbReference type="GO" id="GO:0016616">
    <property type="term" value="F:oxidoreductase activity, acting on the CH-OH group of donors, NAD or NADP as acceptor"/>
    <property type="evidence" value="ECO:0007669"/>
    <property type="project" value="InterPro"/>
</dbReference>
<reference evidence="7 8" key="1">
    <citation type="journal article" date="2019" name="Front. Microbiol.">
        <title>Genomes of Neutrophilic Sulfur-Oxidizing Chemolithoautotrophs Representing 9 Proteobacterial Species From 8 Genera.</title>
        <authorList>
            <person name="Watanabe T."/>
            <person name="Kojima H."/>
            <person name="Umezawa K."/>
            <person name="Hori C."/>
            <person name="Takasuka T.E."/>
            <person name="Kato Y."/>
            <person name="Fukui M."/>
        </authorList>
    </citation>
    <scope>NUCLEOTIDE SEQUENCE [LARGE SCALE GENOMIC DNA]</scope>
    <source>
        <strain evidence="7 8">TTN</strain>
    </source>
</reference>